<feature type="transmembrane region" description="Helical" evidence="13">
    <location>
        <begin position="36"/>
        <end position="56"/>
    </location>
</feature>
<keyword evidence="7 13" id="KW-0472">Membrane</keyword>
<evidence type="ECO:0000256" key="8">
    <source>
        <dbReference type="ARBA" id="ARBA00023170"/>
    </source>
</evidence>
<feature type="transmembrane region" description="Helical" evidence="13">
    <location>
        <begin position="267"/>
        <end position="289"/>
    </location>
</feature>
<evidence type="ECO:0000256" key="3">
    <source>
        <dbReference type="ARBA" id="ARBA00022475"/>
    </source>
</evidence>
<keyword evidence="5 13" id="KW-1133">Transmembrane helix</keyword>
<dbReference type="InterPro" id="IPR001671">
    <property type="entry name" value="Melcrt_ACTH_rcpt"/>
</dbReference>
<dbReference type="InterPro" id="IPR000276">
    <property type="entry name" value="GPCR_Rhodpsn"/>
</dbReference>
<dbReference type="GO" id="GO:0010468">
    <property type="term" value="P:regulation of gene expression"/>
    <property type="evidence" value="ECO:0007669"/>
    <property type="project" value="UniProtKB-ARBA"/>
</dbReference>
<evidence type="ECO:0000256" key="2">
    <source>
        <dbReference type="ARBA" id="ARBA00020454"/>
    </source>
</evidence>
<feature type="transmembrane region" description="Helical" evidence="13">
    <location>
        <begin position="179"/>
        <end position="208"/>
    </location>
</feature>
<feature type="transmembrane region" description="Helical" evidence="13">
    <location>
        <begin position="111"/>
        <end position="132"/>
    </location>
</feature>
<evidence type="ECO:0000256" key="12">
    <source>
        <dbReference type="RuleBase" id="RU000688"/>
    </source>
</evidence>
<dbReference type="Pfam" id="PF00001">
    <property type="entry name" value="7tm_1"/>
    <property type="match status" value="1"/>
</dbReference>
<accession>A0A0P7ULN8</accession>
<gene>
    <name evidence="15" type="ORF">Z043_111695</name>
</gene>
<dbReference type="Gene3D" id="1.20.1070.10">
    <property type="entry name" value="Rhodopsin 7-helix transmembrane proteins"/>
    <property type="match status" value="1"/>
</dbReference>
<evidence type="ECO:0000256" key="5">
    <source>
        <dbReference type="ARBA" id="ARBA00022989"/>
    </source>
</evidence>
<dbReference type="InterPro" id="IPR017452">
    <property type="entry name" value="GPCR_Rhodpsn_7TM"/>
</dbReference>
<keyword evidence="3 13" id="KW-1003">Cell membrane</keyword>
<dbReference type="SUPFAM" id="SSF81321">
    <property type="entry name" value="Family A G protein-coupled receptor-like"/>
    <property type="match status" value="1"/>
</dbReference>
<dbReference type="STRING" id="113540.ENSSFOP00015031490"/>
<comment type="subcellular location">
    <subcellularLocation>
        <location evidence="1 13">Cell membrane</location>
        <topology evidence="1 13">Multi-pass membrane protein</topology>
    </subcellularLocation>
</comment>
<name>A0A0P7ULN8_SCLFO</name>
<dbReference type="PANTHER" id="PTHR22750">
    <property type="entry name" value="G-PROTEIN COUPLED RECEPTOR"/>
    <property type="match status" value="1"/>
</dbReference>
<dbReference type="PRINTS" id="PR00237">
    <property type="entry name" value="GPCRRHODOPSN"/>
</dbReference>
<protein>
    <recommendedName>
        <fullName evidence="2 13">Melanocyte-stimulating hormone receptor</fullName>
        <shortName evidence="13">MSH-R</shortName>
    </recommendedName>
    <alternativeName>
        <fullName evidence="11 13">Melanocortin receptor 1</fullName>
    </alternativeName>
</protein>
<feature type="transmembrane region" description="Helical" evidence="13">
    <location>
        <begin position="68"/>
        <end position="91"/>
    </location>
</feature>
<reference evidence="15 16" key="1">
    <citation type="submission" date="2015-08" db="EMBL/GenBank/DDBJ databases">
        <title>The genome of the Asian arowana (Scleropages formosus).</title>
        <authorList>
            <person name="Tan M.H."/>
            <person name="Gan H.M."/>
            <person name="Croft L.J."/>
            <person name="Austin C.M."/>
        </authorList>
    </citation>
    <scope>NUCLEOTIDE SEQUENCE [LARGE SCALE GENOMIC DNA]</scope>
    <source>
        <strain evidence="15">Aro1</strain>
    </source>
</reference>
<comment type="caution">
    <text evidence="15">The sequence shown here is derived from an EMBL/GenBank/DDBJ whole genome shotgun (WGS) entry which is preliminary data.</text>
</comment>
<dbReference type="EMBL" id="JARO02003908">
    <property type="protein sequence ID" value="KPP69541.1"/>
    <property type="molecule type" value="Genomic_DNA"/>
</dbReference>
<sequence length="313" mass="34771">MRSPTTGMCASENHSDVSAARANGSTCAQVIIPHEVFLTLGLVSLLENVLVVWAIVRNRNLHSPMYCFICCLAISDMLVSASNVLETLVMLLTEHALLAFRPRLLQHLDDVIDILICSSVLSSLSFLCAIAADRYITIFYALRYHSIVTAQRAAVVIASIWTVSAVSSTLFILYHTDVAVIVCLVAFFCFTLAFTAALYLRMFLLAHVHSRRAPLSRKSRRQATSVKGAVTLSILLGVFVACWGPFFLHLVLILACPASPRCACFFGHFQLFLVLIILNSLIDPVIYAYRSRELRRTLKELVLHTCYFPVSAR</sequence>
<dbReference type="FunFam" id="1.20.1070.10:FF:000211">
    <property type="entry name" value="Melanocyte-stimulating hormone receptor"/>
    <property type="match status" value="1"/>
</dbReference>
<keyword evidence="9" id="KW-0325">Glycoprotein</keyword>
<keyword evidence="10 12" id="KW-0807">Transducer</keyword>
<evidence type="ECO:0000256" key="4">
    <source>
        <dbReference type="ARBA" id="ARBA00022692"/>
    </source>
</evidence>
<evidence type="ECO:0000256" key="10">
    <source>
        <dbReference type="ARBA" id="ARBA00023224"/>
    </source>
</evidence>
<feature type="transmembrane region" description="Helical" evidence="13">
    <location>
        <begin position="229"/>
        <end position="255"/>
    </location>
</feature>
<feature type="transmembrane region" description="Helical" evidence="13">
    <location>
        <begin position="153"/>
        <end position="173"/>
    </location>
</feature>
<evidence type="ECO:0000313" key="15">
    <source>
        <dbReference type="EMBL" id="KPP69541.1"/>
    </source>
</evidence>
<dbReference type="Proteomes" id="UP000034805">
    <property type="component" value="Unassembled WGS sequence"/>
</dbReference>
<keyword evidence="4 12" id="KW-0812">Transmembrane</keyword>
<comment type="function">
    <text evidence="13">Receptor for MSH (alpha, beta and gamma) and ACTH. The activity of this receptor is mediated by G proteins which activate adenylate cyclase.</text>
</comment>
<evidence type="ECO:0000259" key="14">
    <source>
        <dbReference type="PROSITE" id="PS50262"/>
    </source>
</evidence>
<dbReference type="InterPro" id="IPR000761">
    <property type="entry name" value="MSH_rcpt"/>
</dbReference>
<evidence type="ECO:0000256" key="1">
    <source>
        <dbReference type="ARBA" id="ARBA00004651"/>
    </source>
</evidence>
<evidence type="ECO:0000256" key="13">
    <source>
        <dbReference type="RuleBase" id="RU361244"/>
    </source>
</evidence>
<dbReference type="GO" id="GO:0004980">
    <property type="term" value="F:melanocyte-stimulating hormone receptor activity"/>
    <property type="evidence" value="ECO:0007669"/>
    <property type="project" value="UniProtKB-UniRule"/>
</dbReference>
<evidence type="ECO:0000256" key="7">
    <source>
        <dbReference type="ARBA" id="ARBA00023136"/>
    </source>
</evidence>
<dbReference type="PROSITE" id="PS00237">
    <property type="entry name" value="G_PROTEIN_RECEP_F1_1"/>
    <property type="match status" value="1"/>
</dbReference>
<dbReference type="PRINTS" id="PR00536">
    <property type="entry name" value="MELNOCYTESHR"/>
</dbReference>
<dbReference type="PROSITE" id="PS50262">
    <property type="entry name" value="G_PROTEIN_RECEP_F1_2"/>
    <property type="match status" value="1"/>
</dbReference>
<organism evidence="15 16">
    <name type="scientific">Scleropages formosus</name>
    <name type="common">Asian bonytongue</name>
    <name type="synonym">Osteoglossum formosum</name>
    <dbReference type="NCBI Taxonomy" id="113540"/>
    <lineage>
        <taxon>Eukaryota</taxon>
        <taxon>Metazoa</taxon>
        <taxon>Chordata</taxon>
        <taxon>Craniata</taxon>
        <taxon>Vertebrata</taxon>
        <taxon>Euteleostomi</taxon>
        <taxon>Actinopterygii</taxon>
        <taxon>Neopterygii</taxon>
        <taxon>Teleostei</taxon>
        <taxon>Osteoglossocephala</taxon>
        <taxon>Osteoglossomorpha</taxon>
        <taxon>Osteoglossiformes</taxon>
        <taxon>Osteoglossidae</taxon>
        <taxon>Scleropages</taxon>
    </lineage>
</organism>
<dbReference type="AlphaFoldDB" id="A0A0P7ULN8"/>
<evidence type="ECO:0000256" key="11">
    <source>
        <dbReference type="ARBA" id="ARBA00031491"/>
    </source>
</evidence>
<evidence type="ECO:0000256" key="9">
    <source>
        <dbReference type="ARBA" id="ARBA00023180"/>
    </source>
</evidence>
<dbReference type="PRINTS" id="PR00534">
    <property type="entry name" value="MCRFAMILY"/>
</dbReference>
<evidence type="ECO:0000313" key="16">
    <source>
        <dbReference type="Proteomes" id="UP000034805"/>
    </source>
</evidence>
<keyword evidence="6 12" id="KW-0297">G-protein coupled receptor</keyword>
<proteinExistence type="inferred from homology"/>
<comment type="similarity">
    <text evidence="12">Belongs to the G-protein coupled receptor 1 family.</text>
</comment>
<dbReference type="GO" id="GO:0005886">
    <property type="term" value="C:plasma membrane"/>
    <property type="evidence" value="ECO:0007669"/>
    <property type="project" value="UniProtKB-SubCell"/>
</dbReference>
<evidence type="ECO:0000256" key="6">
    <source>
        <dbReference type="ARBA" id="ARBA00023040"/>
    </source>
</evidence>
<keyword evidence="8 12" id="KW-0675">Receptor</keyword>
<dbReference type="SMART" id="SM01381">
    <property type="entry name" value="7TM_GPCR_Srsx"/>
    <property type="match status" value="1"/>
</dbReference>
<feature type="domain" description="G-protein coupled receptors family 1 profile" evidence="14">
    <location>
        <begin position="47"/>
        <end position="287"/>
    </location>
</feature>